<dbReference type="Gene3D" id="1.10.10.10">
    <property type="entry name" value="Winged helix-like DNA-binding domain superfamily/Winged helix DNA-binding domain"/>
    <property type="match status" value="1"/>
</dbReference>
<gene>
    <name evidence="2" type="ORF">MM50RIKEN_14200</name>
</gene>
<dbReference type="PANTHER" id="PTHR33164:SF43">
    <property type="entry name" value="HTH-TYPE TRANSCRIPTIONAL REPRESSOR YETL"/>
    <property type="match status" value="1"/>
</dbReference>
<dbReference type="GO" id="GO:0006950">
    <property type="term" value="P:response to stress"/>
    <property type="evidence" value="ECO:0007669"/>
    <property type="project" value="TreeGrafter"/>
</dbReference>
<dbReference type="AlphaFoldDB" id="A0A810Q5V7"/>
<keyword evidence="3" id="KW-1185">Reference proteome</keyword>
<dbReference type="SUPFAM" id="SSF46785">
    <property type="entry name" value="Winged helix' DNA-binding domain"/>
    <property type="match status" value="1"/>
</dbReference>
<proteinExistence type="predicted"/>
<evidence type="ECO:0000313" key="2">
    <source>
        <dbReference type="EMBL" id="BCK81657.1"/>
    </source>
</evidence>
<dbReference type="Proteomes" id="UP000681035">
    <property type="component" value="Chromosome"/>
</dbReference>
<reference evidence="2" key="1">
    <citation type="submission" date="2020-09" db="EMBL/GenBank/DDBJ databases">
        <title>New species isolated from human feces.</title>
        <authorList>
            <person name="Kitahara M."/>
            <person name="Shigeno Y."/>
            <person name="Shime M."/>
            <person name="Matsumoto Y."/>
            <person name="Nakamura S."/>
            <person name="Motooka D."/>
            <person name="Fukuoka S."/>
            <person name="Nishikawa H."/>
            <person name="Benno Y."/>
        </authorList>
    </citation>
    <scope>NUCLEOTIDE SEQUENCE</scope>
    <source>
        <strain evidence="2">MM50</strain>
    </source>
</reference>
<dbReference type="PANTHER" id="PTHR33164">
    <property type="entry name" value="TRANSCRIPTIONAL REGULATOR, MARR FAMILY"/>
    <property type="match status" value="1"/>
</dbReference>
<dbReference type="RefSeq" id="WP_213540412.1">
    <property type="nucleotide sequence ID" value="NZ_AP023418.1"/>
</dbReference>
<protein>
    <recommendedName>
        <fullName evidence="1">HTH marR-type domain-containing protein</fullName>
    </recommendedName>
</protein>
<name>A0A810Q5V7_9FIRM</name>
<feature type="domain" description="HTH marR-type" evidence="1">
    <location>
        <begin position="1"/>
        <end position="131"/>
    </location>
</feature>
<evidence type="ECO:0000259" key="1">
    <source>
        <dbReference type="PROSITE" id="PS50995"/>
    </source>
</evidence>
<dbReference type="KEGG" id="vcop:MM50RIKEN_14200"/>
<accession>A0A810Q5V7</accession>
<sequence length="140" mass="15509">MTTIQEFNQIDGRISSLYHAAALKMGLSDSEFRILYTLAVNAPGYLQSALREATGMGRSTVNSALKKLEREGILTLSPGSGRHTCVSLTAQGHRLAERTVCRLIRLEDRIYAGWTAEEQALLLRLNRDFTEKLEAIVASL</sequence>
<dbReference type="SMART" id="SM00347">
    <property type="entry name" value="HTH_MARR"/>
    <property type="match status" value="1"/>
</dbReference>
<dbReference type="EMBL" id="AP023418">
    <property type="protein sequence ID" value="BCK81657.1"/>
    <property type="molecule type" value="Genomic_DNA"/>
</dbReference>
<dbReference type="GO" id="GO:0003700">
    <property type="term" value="F:DNA-binding transcription factor activity"/>
    <property type="evidence" value="ECO:0007669"/>
    <property type="project" value="InterPro"/>
</dbReference>
<organism evidence="2 3">
    <name type="scientific">Vescimonas coprocola</name>
    <dbReference type="NCBI Taxonomy" id="2714355"/>
    <lineage>
        <taxon>Bacteria</taxon>
        <taxon>Bacillati</taxon>
        <taxon>Bacillota</taxon>
        <taxon>Clostridia</taxon>
        <taxon>Eubacteriales</taxon>
        <taxon>Oscillospiraceae</taxon>
        <taxon>Vescimonas</taxon>
    </lineage>
</organism>
<dbReference type="PROSITE" id="PS50995">
    <property type="entry name" value="HTH_MARR_2"/>
    <property type="match status" value="1"/>
</dbReference>
<evidence type="ECO:0000313" key="3">
    <source>
        <dbReference type="Proteomes" id="UP000681035"/>
    </source>
</evidence>
<dbReference type="InterPro" id="IPR036388">
    <property type="entry name" value="WH-like_DNA-bd_sf"/>
</dbReference>
<dbReference type="InterPro" id="IPR000835">
    <property type="entry name" value="HTH_MarR-typ"/>
</dbReference>
<dbReference type="Pfam" id="PF12802">
    <property type="entry name" value="MarR_2"/>
    <property type="match status" value="1"/>
</dbReference>
<dbReference type="InterPro" id="IPR036390">
    <property type="entry name" value="WH_DNA-bd_sf"/>
</dbReference>
<dbReference type="InterPro" id="IPR039422">
    <property type="entry name" value="MarR/SlyA-like"/>
</dbReference>